<comment type="caution">
    <text evidence="4">The sequence shown here is derived from an EMBL/GenBank/DDBJ whole genome shotgun (WGS) entry which is preliminary data.</text>
</comment>
<sequence length="198" mass="22709">MELHQPLPVKMNQDLNSGEEKIILKEHLGQASSICFTPDGTQLASGNKDALICIWDIKTGEQKTILQGHNDNFISLCFSLMVIGQHPLAKTLLSKYGILDLDDYVRQVCFSSNGAALPFYSEDESIHLWDIESGKEKKQQMDMMELFIHYASLQMASNQPLEVKINQSIYGMLNQEQKIKYQNIKRTQWISFILMIFY</sequence>
<proteinExistence type="predicted"/>
<dbReference type="PANTHER" id="PTHR19848">
    <property type="entry name" value="WD40 REPEAT PROTEIN"/>
    <property type="match status" value="1"/>
</dbReference>
<keyword evidence="5" id="KW-1185">Reference proteome</keyword>
<keyword evidence="1 3" id="KW-0853">WD repeat</keyword>
<evidence type="ECO:0000256" key="3">
    <source>
        <dbReference type="PROSITE-ProRule" id="PRU00221"/>
    </source>
</evidence>
<evidence type="ECO:0000313" key="4">
    <source>
        <dbReference type="EMBL" id="CAD8213412.1"/>
    </source>
</evidence>
<dbReference type="OrthoDB" id="1068471at2759"/>
<keyword evidence="2" id="KW-0677">Repeat</keyword>
<feature type="repeat" description="WD" evidence="3">
    <location>
        <begin position="98"/>
        <end position="139"/>
    </location>
</feature>
<dbReference type="EMBL" id="CAJJDO010000178">
    <property type="protein sequence ID" value="CAD8213412.1"/>
    <property type="molecule type" value="Genomic_DNA"/>
</dbReference>
<dbReference type="PROSITE" id="PS50082">
    <property type="entry name" value="WD_REPEATS_2"/>
    <property type="match status" value="2"/>
</dbReference>
<protein>
    <submittedName>
        <fullName evidence="4">Uncharacterized protein</fullName>
    </submittedName>
</protein>
<name>A0A8S1YPD3_9CILI</name>
<organism evidence="4 5">
    <name type="scientific">Paramecium pentaurelia</name>
    <dbReference type="NCBI Taxonomy" id="43138"/>
    <lineage>
        <taxon>Eukaryota</taxon>
        <taxon>Sar</taxon>
        <taxon>Alveolata</taxon>
        <taxon>Ciliophora</taxon>
        <taxon>Intramacronucleata</taxon>
        <taxon>Oligohymenophorea</taxon>
        <taxon>Peniculida</taxon>
        <taxon>Parameciidae</taxon>
        <taxon>Paramecium</taxon>
    </lineage>
</organism>
<dbReference type="Proteomes" id="UP000689195">
    <property type="component" value="Unassembled WGS sequence"/>
</dbReference>
<reference evidence="4" key="1">
    <citation type="submission" date="2021-01" db="EMBL/GenBank/DDBJ databases">
        <authorList>
            <consortium name="Genoscope - CEA"/>
            <person name="William W."/>
        </authorList>
    </citation>
    <scope>NUCLEOTIDE SEQUENCE</scope>
</reference>
<dbReference type="PANTHER" id="PTHR19848:SF8">
    <property type="entry name" value="F-BOX AND WD REPEAT DOMAIN CONTAINING 7"/>
    <property type="match status" value="1"/>
</dbReference>
<evidence type="ECO:0000313" key="5">
    <source>
        <dbReference type="Proteomes" id="UP000689195"/>
    </source>
</evidence>
<dbReference type="SMART" id="SM00320">
    <property type="entry name" value="WD40"/>
    <property type="match status" value="2"/>
</dbReference>
<feature type="repeat" description="WD" evidence="3">
    <location>
        <begin position="24"/>
        <end position="65"/>
    </location>
</feature>
<dbReference type="Pfam" id="PF00400">
    <property type="entry name" value="WD40"/>
    <property type="match status" value="1"/>
</dbReference>
<gene>
    <name evidence="4" type="ORF">PPENT_87.1.T1780019</name>
</gene>
<evidence type="ECO:0000256" key="2">
    <source>
        <dbReference type="ARBA" id="ARBA00022737"/>
    </source>
</evidence>
<evidence type="ECO:0000256" key="1">
    <source>
        <dbReference type="ARBA" id="ARBA00022574"/>
    </source>
</evidence>
<dbReference type="InterPro" id="IPR019775">
    <property type="entry name" value="WD40_repeat_CS"/>
</dbReference>
<dbReference type="InterPro" id="IPR001680">
    <property type="entry name" value="WD40_rpt"/>
</dbReference>
<dbReference type="PROSITE" id="PS00678">
    <property type="entry name" value="WD_REPEATS_1"/>
    <property type="match status" value="1"/>
</dbReference>
<dbReference type="PROSITE" id="PS50294">
    <property type="entry name" value="WD_REPEATS_REGION"/>
    <property type="match status" value="1"/>
</dbReference>
<accession>A0A8S1YPD3</accession>
<dbReference type="AlphaFoldDB" id="A0A8S1YPD3"/>